<keyword evidence="3" id="KW-1185">Reference proteome</keyword>
<accession>A0ABP7WZ04</accession>
<evidence type="ECO:0000313" key="2">
    <source>
        <dbReference type="EMBL" id="GAA4098800.1"/>
    </source>
</evidence>
<gene>
    <name evidence="2" type="ORF">GCM10022214_74300</name>
</gene>
<organism evidence="2 3">
    <name type="scientific">Actinomadura miaoliensis</name>
    <dbReference type="NCBI Taxonomy" id="430685"/>
    <lineage>
        <taxon>Bacteria</taxon>
        <taxon>Bacillati</taxon>
        <taxon>Actinomycetota</taxon>
        <taxon>Actinomycetes</taxon>
        <taxon>Streptosporangiales</taxon>
        <taxon>Thermomonosporaceae</taxon>
        <taxon>Actinomadura</taxon>
    </lineage>
</organism>
<name>A0ABP7WZ04_9ACTN</name>
<dbReference type="Proteomes" id="UP001500683">
    <property type="component" value="Unassembled WGS sequence"/>
</dbReference>
<comment type="caution">
    <text evidence="2">The sequence shown here is derived from an EMBL/GenBank/DDBJ whole genome shotgun (WGS) entry which is preliminary data.</text>
</comment>
<reference evidence="3" key="1">
    <citation type="journal article" date="2019" name="Int. J. Syst. Evol. Microbiol.">
        <title>The Global Catalogue of Microorganisms (GCM) 10K type strain sequencing project: providing services to taxonomists for standard genome sequencing and annotation.</title>
        <authorList>
            <consortium name="The Broad Institute Genomics Platform"/>
            <consortium name="The Broad Institute Genome Sequencing Center for Infectious Disease"/>
            <person name="Wu L."/>
            <person name="Ma J."/>
        </authorList>
    </citation>
    <scope>NUCLEOTIDE SEQUENCE [LARGE SCALE GENOMIC DNA]</scope>
    <source>
        <strain evidence="3">JCM 16702</strain>
    </source>
</reference>
<evidence type="ECO:0000256" key="1">
    <source>
        <dbReference type="SAM" id="MobiDB-lite"/>
    </source>
</evidence>
<feature type="region of interest" description="Disordered" evidence="1">
    <location>
        <begin position="1"/>
        <end position="25"/>
    </location>
</feature>
<protein>
    <submittedName>
        <fullName evidence="2">Uncharacterized protein</fullName>
    </submittedName>
</protein>
<sequence length="99" mass="10883">MPTNETEARPPGQGAGLPKDAHGSDVTTSIRRYPAVYASLYAPAGRRRMWWLTLRCPHCRAGHFGRVPSEAAAGGVRRTPCGRRVWVVVARVYRPEGAQ</sequence>
<dbReference type="EMBL" id="BAAAZG010000058">
    <property type="protein sequence ID" value="GAA4098800.1"/>
    <property type="molecule type" value="Genomic_DNA"/>
</dbReference>
<evidence type="ECO:0000313" key="3">
    <source>
        <dbReference type="Proteomes" id="UP001500683"/>
    </source>
</evidence>
<proteinExistence type="predicted"/>